<keyword evidence="2 5" id="KW-0812">Transmembrane</keyword>
<feature type="transmembrane region" description="Helical" evidence="5">
    <location>
        <begin position="317"/>
        <end position="341"/>
    </location>
</feature>
<feature type="transmembrane region" description="Helical" evidence="5">
    <location>
        <begin position="347"/>
        <end position="365"/>
    </location>
</feature>
<comment type="subcellular location">
    <subcellularLocation>
        <location evidence="1">Membrane</location>
        <topology evidence="1">Multi-pass membrane protein</topology>
    </subcellularLocation>
</comment>
<dbReference type="EMBL" id="WTVG01000035">
    <property type="protein sequence ID" value="NMG25551.1"/>
    <property type="molecule type" value="Genomic_DNA"/>
</dbReference>
<keyword evidence="7" id="KW-1185">Reference proteome</keyword>
<name>A0ABX1PMF5_9RHOO</name>
<evidence type="ECO:0000256" key="3">
    <source>
        <dbReference type="ARBA" id="ARBA00022989"/>
    </source>
</evidence>
<feature type="transmembrane region" description="Helical" evidence="5">
    <location>
        <begin position="64"/>
        <end position="88"/>
    </location>
</feature>
<proteinExistence type="predicted"/>
<keyword evidence="3 5" id="KW-1133">Transmembrane helix</keyword>
<keyword evidence="4 5" id="KW-0472">Membrane</keyword>
<evidence type="ECO:0000313" key="7">
    <source>
        <dbReference type="Proteomes" id="UP000615989"/>
    </source>
</evidence>
<dbReference type="CDD" id="cd13128">
    <property type="entry name" value="MATE_Wzx_like"/>
    <property type="match status" value="1"/>
</dbReference>
<feature type="transmembrane region" description="Helical" evidence="5">
    <location>
        <begin position="40"/>
        <end position="58"/>
    </location>
</feature>
<feature type="transmembrane region" description="Helical" evidence="5">
    <location>
        <begin position="279"/>
        <end position="296"/>
    </location>
</feature>
<dbReference type="PANTHER" id="PTHR43424">
    <property type="entry name" value="LOCUS PUTATIVE PROTEIN 1-RELATED"/>
    <property type="match status" value="1"/>
</dbReference>
<sequence length="459" mass="50305">MSKPPFWLRCLPAVLRTKIEHRPNLLKILGNTGWLFFDKVLRMGMGLFVGVWVARYLGPEQFGLFNYATAIVALFTAVATLGLNNIVVRDLVKNPEDASATLGTAFLLQLIGGWLAFISAVIAVTFMRPDDTTARVIVAIFGFAMVFKATDVVRYWFESKVQSKYIVWVENAAFLVFAAIKVALILGAAPLVAFVWIVLAEAALVALLLLAIYVHLGNKLGAWRYQYARAKSLLRDSWPLILSGLAAMLYMRIDQVMLGQMLGNQAVGVYSAAARISEIWYFVPVAIVSSIFPGIVKLKAQNNDLYLSRLQKLYDSLIAISVFVALATTASSHLIVGLLYGAHYSDAATILSIQIWAGIFVTMGISRGPWIITEGLQKYTYRYIGLAMLVNIVCNSFLIPAFGAVGAAVSSIAAQATTALLAPALFAPTRVSVIMLLRSANPIRWFVVLRELLLARSSI</sequence>
<evidence type="ECO:0000256" key="1">
    <source>
        <dbReference type="ARBA" id="ARBA00004141"/>
    </source>
</evidence>
<evidence type="ECO:0000256" key="2">
    <source>
        <dbReference type="ARBA" id="ARBA00022692"/>
    </source>
</evidence>
<dbReference type="PANTHER" id="PTHR43424:SF1">
    <property type="entry name" value="LOCUS PUTATIVE PROTEIN 1-RELATED"/>
    <property type="match status" value="1"/>
</dbReference>
<accession>A0ABX1PMF5</accession>
<feature type="transmembrane region" description="Helical" evidence="5">
    <location>
        <begin position="193"/>
        <end position="216"/>
    </location>
</feature>
<dbReference type="Proteomes" id="UP000615989">
    <property type="component" value="Unassembled WGS sequence"/>
</dbReference>
<feature type="transmembrane region" description="Helical" evidence="5">
    <location>
        <begin position="165"/>
        <end position="187"/>
    </location>
</feature>
<feature type="transmembrane region" description="Helical" evidence="5">
    <location>
        <begin position="419"/>
        <end position="437"/>
    </location>
</feature>
<feature type="transmembrane region" description="Helical" evidence="5">
    <location>
        <begin position="133"/>
        <end position="153"/>
    </location>
</feature>
<comment type="caution">
    <text evidence="6">The sequence shown here is derived from an EMBL/GenBank/DDBJ whole genome shotgun (WGS) entry which is preliminary data.</text>
</comment>
<evidence type="ECO:0000313" key="6">
    <source>
        <dbReference type="EMBL" id="NMG25551.1"/>
    </source>
</evidence>
<evidence type="ECO:0000256" key="4">
    <source>
        <dbReference type="ARBA" id="ARBA00023136"/>
    </source>
</evidence>
<feature type="transmembrane region" description="Helical" evidence="5">
    <location>
        <begin position="237"/>
        <end position="253"/>
    </location>
</feature>
<reference evidence="6" key="1">
    <citation type="submission" date="2019-12" db="EMBL/GenBank/DDBJ databases">
        <title>Comparative genomics gives insights into the taxonomy of the Azoarcus-Aromatoleum group and reveals separate origins of nif in the plant-associated Azoarcus and non-plant-associated Aromatoleum sub-groups.</title>
        <authorList>
            <person name="Lafos M."/>
            <person name="Maluk M."/>
            <person name="Batista M."/>
            <person name="Junghare M."/>
            <person name="Carmona M."/>
            <person name="Faoro H."/>
            <person name="Cruz L.M."/>
            <person name="Battistoni F."/>
            <person name="De Souza E."/>
            <person name="Pedrosa F."/>
            <person name="Chen W.-M."/>
            <person name="Poole P.S."/>
            <person name="Dixon R.A."/>
            <person name="James E.K."/>
        </authorList>
    </citation>
    <scope>NUCLEOTIDE SEQUENCE</scope>
    <source>
        <strain evidence="6">LuFRes1</strain>
    </source>
</reference>
<dbReference type="InterPro" id="IPR002797">
    <property type="entry name" value="Polysacc_synth"/>
</dbReference>
<dbReference type="InterPro" id="IPR052556">
    <property type="entry name" value="PolySynth_Transporter"/>
</dbReference>
<protein>
    <submittedName>
        <fullName evidence="6">Oligosaccharide flippase family protein</fullName>
    </submittedName>
</protein>
<feature type="transmembrane region" description="Helical" evidence="5">
    <location>
        <begin position="386"/>
        <end position="413"/>
    </location>
</feature>
<gene>
    <name evidence="6" type="ORF">GO606_12625</name>
</gene>
<organism evidence="6 7">
    <name type="scientific">Aromatoleum anaerobium</name>
    <dbReference type="NCBI Taxonomy" id="182180"/>
    <lineage>
        <taxon>Bacteria</taxon>
        <taxon>Pseudomonadati</taxon>
        <taxon>Pseudomonadota</taxon>
        <taxon>Betaproteobacteria</taxon>
        <taxon>Rhodocyclales</taxon>
        <taxon>Rhodocyclaceae</taxon>
        <taxon>Aromatoleum</taxon>
    </lineage>
</organism>
<feature type="transmembrane region" description="Helical" evidence="5">
    <location>
        <begin position="100"/>
        <end position="127"/>
    </location>
</feature>
<evidence type="ECO:0000256" key="5">
    <source>
        <dbReference type="SAM" id="Phobius"/>
    </source>
</evidence>
<dbReference type="RefSeq" id="WP_169118909.1">
    <property type="nucleotide sequence ID" value="NZ_WTVG02000034.1"/>
</dbReference>
<dbReference type="Pfam" id="PF01943">
    <property type="entry name" value="Polysacc_synt"/>
    <property type="match status" value="1"/>
</dbReference>